<dbReference type="SUPFAM" id="SSF82657">
    <property type="entry name" value="BolA-like"/>
    <property type="match status" value="1"/>
</dbReference>
<proteinExistence type="inferred from homology"/>
<dbReference type="PANTHER" id="PTHR46188">
    <property type="entry name" value="BOLA-LIKE PROTEIN 3"/>
    <property type="match status" value="1"/>
</dbReference>
<evidence type="ECO:0000313" key="4">
    <source>
        <dbReference type="Proteomes" id="UP000001307"/>
    </source>
</evidence>
<dbReference type="InterPro" id="IPR052275">
    <property type="entry name" value="Mt_Fe-S_assembly_factor"/>
</dbReference>
<reference evidence="3" key="1">
    <citation type="journal article" date="2010" name="Science">
        <title>Plasticity of animal genome architecture unmasked by rapid evolution of a pelagic tunicate.</title>
        <authorList>
            <person name="Denoeud F."/>
            <person name="Henriet S."/>
            <person name="Mungpakdee S."/>
            <person name="Aury J.M."/>
            <person name="Da Silva C."/>
            <person name="Brinkmann H."/>
            <person name="Mikhaleva J."/>
            <person name="Olsen L.C."/>
            <person name="Jubin C."/>
            <person name="Canestro C."/>
            <person name="Bouquet J.M."/>
            <person name="Danks G."/>
            <person name="Poulain J."/>
            <person name="Campsteijn C."/>
            <person name="Adamski M."/>
            <person name="Cross I."/>
            <person name="Yadetie F."/>
            <person name="Muffato M."/>
            <person name="Louis A."/>
            <person name="Butcher S."/>
            <person name="Tsagkogeorga G."/>
            <person name="Konrad A."/>
            <person name="Singh S."/>
            <person name="Jensen M.F."/>
            <person name="Cong E.H."/>
            <person name="Eikeseth-Otteraa H."/>
            <person name="Noel B."/>
            <person name="Anthouard V."/>
            <person name="Porcel B.M."/>
            <person name="Kachouri-Lafond R."/>
            <person name="Nishino A."/>
            <person name="Ugolini M."/>
            <person name="Chourrout P."/>
            <person name="Nishida H."/>
            <person name="Aasland R."/>
            <person name="Huzurbazar S."/>
            <person name="Westhof E."/>
            <person name="Delsuc F."/>
            <person name="Lehrach H."/>
            <person name="Reinhardt R."/>
            <person name="Weissenbach J."/>
            <person name="Roy S.W."/>
            <person name="Artiguenave F."/>
            <person name="Postlethwait J.H."/>
            <person name="Manak J.R."/>
            <person name="Thompson E.M."/>
            <person name="Jaillon O."/>
            <person name="Du Pasquier L."/>
            <person name="Boudinot P."/>
            <person name="Liberles D.A."/>
            <person name="Volff J.N."/>
            <person name="Philippe H."/>
            <person name="Lenhard B."/>
            <person name="Roest Crollius H."/>
            <person name="Wincker P."/>
            <person name="Chourrout D."/>
        </authorList>
    </citation>
    <scope>NUCLEOTIDE SEQUENCE [LARGE SCALE GENOMIC DNA]</scope>
</reference>
<evidence type="ECO:0008006" key="5">
    <source>
        <dbReference type="Google" id="ProtNLM"/>
    </source>
</evidence>
<dbReference type="FunCoup" id="E4X6T8">
    <property type="interactions" value="15"/>
</dbReference>
<dbReference type="InParanoid" id="E4X6T8"/>
<evidence type="ECO:0000256" key="1">
    <source>
        <dbReference type="ARBA" id="ARBA00005578"/>
    </source>
</evidence>
<dbReference type="Gene3D" id="3.30.300.90">
    <property type="entry name" value="BolA-like"/>
    <property type="match status" value="1"/>
</dbReference>
<dbReference type="GO" id="GO:0005759">
    <property type="term" value="C:mitochondrial matrix"/>
    <property type="evidence" value="ECO:0007669"/>
    <property type="project" value="TreeGrafter"/>
</dbReference>
<gene>
    <name evidence="3" type="ORF">GSOID_T00003186001</name>
</gene>
<evidence type="ECO:0000256" key="2">
    <source>
        <dbReference type="RuleBase" id="RU003860"/>
    </source>
</evidence>
<dbReference type="EMBL" id="FN653027">
    <property type="protein sequence ID" value="CBY07831.1"/>
    <property type="molecule type" value="Genomic_DNA"/>
</dbReference>
<evidence type="ECO:0000313" key="3">
    <source>
        <dbReference type="EMBL" id="CBY07831.1"/>
    </source>
</evidence>
<name>E4X6T8_OIKDI</name>
<protein>
    <recommendedName>
        <fullName evidence="5">BolA-like protein 3</fullName>
    </recommendedName>
</protein>
<organism evidence="3">
    <name type="scientific">Oikopleura dioica</name>
    <name type="common">Tunicate</name>
    <dbReference type="NCBI Taxonomy" id="34765"/>
    <lineage>
        <taxon>Eukaryota</taxon>
        <taxon>Metazoa</taxon>
        <taxon>Chordata</taxon>
        <taxon>Tunicata</taxon>
        <taxon>Appendicularia</taxon>
        <taxon>Copelata</taxon>
        <taxon>Oikopleuridae</taxon>
        <taxon>Oikopleura</taxon>
    </lineage>
</organism>
<keyword evidence="4" id="KW-1185">Reference proteome</keyword>
<accession>E4X6T8</accession>
<dbReference type="Proteomes" id="UP000001307">
    <property type="component" value="Unassembled WGS sequence"/>
</dbReference>
<dbReference type="Pfam" id="PF01722">
    <property type="entry name" value="BolA"/>
    <property type="match status" value="1"/>
</dbReference>
<dbReference type="InterPro" id="IPR036065">
    <property type="entry name" value="BolA-like_sf"/>
</dbReference>
<dbReference type="InterPro" id="IPR002634">
    <property type="entry name" value="BolA"/>
</dbReference>
<dbReference type="PANTHER" id="PTHR46188:SF1">
    <property type="entry name" value="BOLA-LIKE PROTEIN 3"/>
    <property type="match status" value="1"/>
</dbReference>
<dbReference type="AlphaFoldDB" id="E4X6T8"/>
<dbReference type="OrthoDB" id="4983at2759"/>
<sequence>MNILRAVRSANFLARKTFSSVRPFSQSQILLVKEDELHKEIQNAFPEGQISVEDASNGCGTNFNIQVVCDSFDGKRAVNRNRMVNKVIKPYMEEIHMIRVETFTKAEFSSS</sequence>
<comment type="similarity">
    <text evidence="1 2">Belongs to the BolA/IbaG family.</text>
</comment>